<organism evidence="2 3">
    <name type="scientific">Candidatus Defluviibacterium haderslevense</name>
    <dbReference type="NCBI Taxonomy" id="2981993"/>
    <lineage>
        <taxon>Bacteria</taxon>
        <taxon>Pseudomonadati</taxon>
        <taxon>Bacteroidota</taxon>
        <taxon>Saprospiria</taxon>
        <taxon>Saprospirales</taxon>
        <taxon>Saprospiraceae</taxon>
        <taxon>Candidatus Defluviibacterium</taxon>
    </lineage>
</organism>
<reference evidence="2 3" key="1">
    <citation type="submission" date="2020-10" db="EMBL/GenBank/DDBJ databases">
        <title>Connecting structure to function with the recovery of over 1000 high-quality activated sludge metagenome-assembled genomes encoding full-length rRNA genes using long-read sequencing.</title>
        <authorList>
            <person name="Singleton C.M."/>
            <person name="Petriglieri F."/>
            <person name="Kristensen J.M."/>
            <person name="Kirkegaard R.H."/>
            <person name="Michaelsen T.Y."/>
            <person name="Andersen M.H."/>
            <person name="Karst S.M."/>
            <person name="Dueholm M.S."/>
            <person name="Nielsen P.H."/>
            <person name="Albertsen M."/>
        </authorList>
    </citation>
    <scope>NUCLEOTIDE SEQUENCE [LARGE SCALE GENOMIC DNA]</scope>
    <source>
        <strain evidence="2">Ribe_18-Q3-R11-54_BAT3C.373</strain>
    </source>
</reference>
<gene>
    <name evidence="2" type="ORF">IPO85_14220</name>
</gene>
<dbReference type="InterPro" id="IPR019223">
    <property type="entry name" value="DUF2147"/>
</dbReference>
<comment type="caution">
    <text evidence="2">The sequence shown here is derived from an EMBL/GenBank/DDBJ whole genome shotgun (WGS) entry which is preliminary data.</text>
</comment>
<evidence type="ECO:0000313" key="2">
    <source>
        <dbReference type="EMBL" id="MBK9718638.1"/>
    </source>
</evidence>
<evidence type="ECO:0000313" key="3">
    <source>
        <dbReference type="Proteomes" id="UP000808349"/>
    </source>
</evidence>
<dbReference type="Proteomes" id="UP000808349">
    <property type="component" value="Unassembled WGS sequence"/>
</dbReference>
<dbReference type="Gene3D" id="2.40.128.520">
    <property type="match status" value="1"/>
</dbReference>
<dbReference type="Pfam" id="PF09917">
    <property type="entry name" value="DUF2147"/>
    <property type="match status" value="1"/>
</dbReference>
<proteinExistence type="predicted"/>
<dbReference type="EMBL" id="JADKFW010000012">
    <property type="protein sequence ID" value="MBK9718638.1"/>
    <property type="molecule type" value="Genomic_DNA"/>
</dbReference>
<sequence>MIMNYMIFLTLFFPTESIKSTAYSNDLILGTWTDCNHELLIQCYKKNDRYFGKIIWVENSKHKGMPLDENEKFWINYQVMKDFEFVNGRWINGRIIDIKNHKSYEAFITVINPNAINVTGFIWLPIFSNSSKFYRV</sequence>
<accession>A0A9D7SA82</accession>
<dbReference type="AlphaFoldDB" id="A0A9D7SA82"/>
<feature type="domain" description="DUF2147" evidence="1">
    <location>
        <begin position="30"/>
        <end position="135"/>
    </location>
</feature>
<protein>
    <submittedName>
        <fullName evidence="2">DUF2147 domain-containing protein</fullName>
    </submittedName>
</protein>
<evidence type="ECO:0000259" key="1">
    <source>
        <dbReference type="Pfam" id="PF09917"/>
    </source>
</evidence>
<name>A0A9D7SA82_9BACT</name>